<dbReference type="PANTHER" id="PTHR31157:SF1">
    <property type="entry name" value="SCP DOMAIN-CONTAINING PROTEIN"/>
    <property type="match status" value="1"/>
</dbReference>
<evidence type="ECO:0000313" key="3">
    <source>
        <dbReference type="EMBL" id="NEM06253.1"/>
    </source>
</evidence>
<evidence type="ECO:0000256" key="1">
    <source>
        <dbReference type="SAM" id="MobiDB-lite"/>
    </source>
</evidence>
<dbReference type="PANTHER" id="PTHR31157">
    <property type="entry name" value="SCP DOMAIN-CONTAINING PROTEIN"/>
    <property type="match status" value="1"/>
</dbReference>
<feature type="domain" description="SCP" evidence="2">
    <location>
        <begin position="7"/>
        <end position="120"/>
    </location>
</feature>
<dbReference type="AlphaFoldDB" id="A0A6P0GG41"/>
<dbReference type="InterPro" id="IPR014044">
    <property type="entry name" value="CAP_dom"/>
</dbReference>
<sequence>MAQAVFHRVNAEREARGLPPLSWDDDLAAVARGWNTVMAERDRLGHQDLGSLLGQEPLGDLEGLGENVFQATGPVPAGTVHAGWMRSDDHRVNVLQPGWDRLGIAVLCADDGSVWATQEFGRTAGAGLPAVASETPPPEPLVRPEDDGPRCG</sequence>
<name>A0A6P0GG41_9ACTN</name>
<feature type="compositionally biased region" description="Basic and acidic residues" evidence="1">
    <location>
        <begin position="142"/>
        <end position="152"/>
    </location>
</feature>
<dbReference type="SUPFAM" id="SSF55797">
    <property type="entry name" value="PR-1-like"/>
    <property type="match status" value="1"/>
</dbReference>
<evidence type="ECO:0000313" key="4">
    <source>
        <dbReference type="Proteomes" id="UP000471126"/>
    </source>
</evidence>
<proteinExistence type="predicted"/>
<dbReference type="CDD" id="cd05379">
    <property type="entry name" value="CAP_bacterial"/>
    <property type="match status" value="1"/>
</dbReference>
<organism evidence="3 4">
    <name type="scientific">Geodermatophilus normandii</name>
    <dbReference type="NCBI Taxonomy" id="1137989"/>
    <lineage>
        <taxon>Bacteria</taxon>
        <taxon>Bacillati</taxon>
        <taxon>Actinomycetota</taxon>
        <taxon>Actinomycetes</taxon>
        <taxon>Geodermatophilales</taxon>
        <taxon>Geodermatophilaceae</taxon>
        <taxon>Geodermatophilus</taxon>
    </lineage>
</organism>
<accession>A0A6P0GG41</accession>
<reference evidence="3 4" key="1">
    <citation type="submission" date="2019-12" db="EMBL/GenBank/DDBJ databases">
        <title>WGS of CPCC 203550 I12A-02606.</title>
        <authorList>
            <person name="Jiang Z."/>
        </authorList>
    </citation>
    <scope>NUCLEOTIDE SEQUENCE [LARGE SCALE GENOMIC DNA]</scope>
    <source>
        <strain evidence="3 4">I12A-02606</strain>
    </source>
</reference>
<dbReference type="EMBL" id="JAAGWE010000014">
    <property type="protein sequence ID" value="NEM06253.1"/>
    <property type="molecule type" value="Genomic_DNA"/>
</dbReference>
<comment type="caution">
    <text evidence="3">The sequence shown here is derived from an EMBL/GenBank/DDBJ whole genome shotgun (WGS) entry which is preliminary data.</text>
</comment>
<gene>
    <name evidence="3" type="ORF">GCU54_09525</name>
</gene>
<protein>
    <submittedName>
        <fullName evidence="3">CAP domain-containing protein</fullName>
    </submittedName>
</protein>
<dbReference type="Pfam" id="PF00188">
    <property type="entry name" value="CAP"/>
    <property type="match status" value="1"/>
</dbReference>
<feature type="region of interest" description="Disordered" evidence="1">
    <location>
        <begin position="126"/>
        <end position="152"/>
    </location>
</feature>
<dbReference type="Gene3D" id="3.40.33.10">
    <property type="entry name" value="CAP"/>
    <property type="match status" value="1"/>
</dbReference>
<dbReference type="InterPro" id="IPR035940">
    <property type="entry name" value="CAP_sf"/>
</dbReference>
<evidence type="ECO:0000259" key="2">
    <source>
        <dbReference type="Pfam" id="PF00188"/>
    </source>
</evidence>
<dbReference type="Proteomes" id="UP000471126">
    <property type="component" value="Unassembled WGS sequence"/>
</dbReference>